<feature type="transmembrane region" description="Helical" evidence="1">
    <location>
        <begin position="184"/>
        <end position="206"/>
    </location>
</feature>
<feature type="transmembrane region" description="Helical" evidence="1">
    <location>
        <begin position="12"/>
        <end position="34"/>
    </location>
</feature>
<keyword evidence="1" id="KW-0812">Transmembrane</keyword>
<dbReference type="GO" id="GO:0005794">
    <property type="term" value="C:Golgi apparatus"/>
    <property type="evidence" value="ECO:0007669"/>
    <property type="project" value="TreeGrafter"/>
</dbReference>
<keyword evidence="3" id="KW-1185">Reference proteome</keyword>
<evidence type="ECO:0000313" key="2">
    <source>
        <dbReference type="EMBL" id="RHZ44760.1"/>
    </source>
</evidence>
<accession>A0A397G9I4</accession>
<sequence length="361" mass="41735">MSRFSLLGKITLASVIGQLIIVAVLESLVIYFHVEFVGNFILDEFGDGISQVDLIYHLIFIATFVFQVLMCIDALINKNPIQLIALVIFNLLTLLYAIIQLHQHEILEDEGTESAKFIPSNRFKNREKVKIYFEARLRPLEYTILAFISTFSVFLAFMAYKLYSEMEWDNYKKYTGDIRIRKAFVTLSILQTLIKMDIFFIGAYAIQLIPSQKMGYSIIETIIIFVLGVTLLLMSWVAVSREKKYVLLSNINSIVISIIYIIYKLFRVNLHPSSSDCYRFTRIIITFFLVTTFVLISATLVYSIICFSNMTKGIYVFEVYNNNDTDIENSSPNSNNTKRYSKKLSLKRKQQHISSDKMIIN</sequence>
<feature type="transmembrane region" description="Helical" evidence="1">
    <location>
        <begin position="245"/>
        <end position="263"/>
    </location>
</feature>
<evidence type="ECO:0000313" key="3">
    <source>
        <dbReference type="Proteomes" id="UP000266861"/>
    </source>
</evidence>
<dbReference type="Proteomes" id="UP000266861">
    <property type="component" value="Unassembled WGS sequence"/>
</dbReference>
<dbReference type="PANTHER" id="PTHR34391">
    <property type="entry name" value="UPF0658 GOLGI APPARATUS MEMBRANE PROTEIN C1952.10C-RELATED"/>
    <property type="match status" value="1"/>
</dbReference>
<dbReference type="InterPro" id="IPR040410">
    <property type="entry name" value="UPF0658_Golgi"/>
</dbReference>
<keyword evidence="1" id="KW-1133">Transmembrane helix</keyword>
<feature type="transmembrane region" description="Helical" evidence="1">
    <location>
        <begin position="83"/>
        <end position="101"/>
    </location>
</feature>
<feature type="transmembrane region" description="Helical" evidence="1">
    <location>
        <begin position="142"/>
        <end position="163"/>
    </location>
</feature>
<reference evidence="2 3" key="1">
    <citation type="submission" date="2018-08" db="EMBL/GenBank/DDBJ databases">
        <title>Genome and evolution of the arbuscular mycorrhizal fungus Diversispora epigaea (formerly Glomus versiforme) and its bacterial endosymbionts.</title>
        <authorList>
            <person name="Sun X."/>
            <person name="Fei Z."/>
            <person name="Harrison M."/>
        </authorList>
    </citation>
    <scope>NUCLEOTIDE SEQUENCE [LARGE SCALE GENOMIC DNA]</scope>
    <source>
        <strain evidence="2 3">IT104</strain>
    </source>
</reference>
<dbReference type="OrthoDB" id="2448307at2759"/>
<comment type="caution">
    <text evidence="2">The sequence shown here is derived from an EMBL/GenBank/DDBJ whole genome shotgun (WGS) entry which is preliminary data.</text>
</comment>
<feature type="transmembrane region" description="Helical" evidence="1">
    <location>
        <begin position="218"/>
        <end position="238"/>
    </location>
</feature>
<feature type="transmembrane region" description="Helical" evidence="1">
    <location>
        <begin position="283"/>
        <end position="305"/>
    </location>
</feature>
<organism evidence="2 3">
    <name type="scientific">Diversispora epigaea</name>
    <dbReference type="NCBI Taxonomy" id="1348612"/>
    <lineage>
        <taxon>Eukaryota</taxon>
        <taxon>Fungi</taxon>
        <taxon>Fungi incertae sedis</taxon>
        <taxon>Mucoromycota</taxon>
        <taxon>Glomeromycotina</taxon>
        <taxon>Glomeromycetes</taxon>
        <taxon>Diversisporales</taxon>
        <taxon>Diversisporaceae</taxon>
        <taxon>Diversispora</taxon>
    </lineage>
</organism>
<dbReference type="AlphaFoldDB" id="A0A397G9I4"/>
<dbReference type="PANTHER" id="PTHR34391:SF1">
    <property type="entry name" value="UPF0658 GOLGI APPARATUS MEMBRANE PROTEIN C1952.10C-RELATED"/>
    <property type="match status" value="1"/>
</dbReference>
<protein>
    <recommendedName>
        <fullName evidence="4">TRP C-terminal domain-containing protein</fullName>
    </recommendedName>
</protein>
<dbReference type="EMBL" id="PQFF01000565">
    <property type="protein sequence ID" value="RHZ44760.1"/>
    <property type="molecule type" value="Genomic_DNA"/>
</dbReference>
<proteinExistence type="predicted"/>
<keyword evidence="1" id="KW-0472">Membrane</keyword>
<evidence type="ECO:0008006" key="4">
    <source>
        <dbReference type="Google" id="ProtNLM"/>
    </source>
</evidence>
<name>A0A397G9I4_9GLOM</name>
<feature type="transmembrane region" description="Helical" evidence="1">
    <location>
        <begin position="54"/>
        <end position="76"/>
    </location>
</feature>
<evidence type="ECO:0000256" key="1">
    <source>
        <dbReference type="SAM" id="Phobius"/>
    </source>
</evidence>
<gene>
    <name evidence="2" type="ORF">Glove_709g99</name>
</gene>